<accession>A0A8X6M1X1</accession>
<feature type="compositionally biased region" description="Basic and acidic residues" evidence="2">
    <location>
        <begin position="250"/>
        <end position="272"/>
    </location>
</feature>
<evidence type="ECO:0000313" key="4">
    <source>
        <dbReference type="Proteomes" id="UP000887116"/>
    </source>
</evidence>
<dbReference type="GO" id="GO:0005879">
    <property type="term" value="C:axonemal microtubule"/>
    <property type="evidence" value="ECO:0007669"/>
    <property type="project" value="TreeGrafter"/>
</dbReference>
<dbReference type="PANTHER" id="PTHR31516:SF17">
    <property type="entry name" value="STABILIZER OF AXONEMAL MICROTUBULES 2"/>
    <property type="match status" value="1"/>
</dbReference>
<feature type="region of interest" description="Disordered" evidence="2">
    <location>
        <begin position="410"/>
        <end position="431"/>
    </location>
</feature>
<dbReference type="GO" id="GO:0005814">
    <property type="term" value="C:centriole"/>
    <property type="evidence" value="ECO:0007669"/>
    <property type="project" value="TreeGrafter"/>
</dbReference>
<dbReference type="Pfam" id="PF05217">
    <property type="entry name" value="SAXO1-2"/>
    <property type="match status" value="1"/>
</dbReference>
<feature type="compositionally biased region" description="Basic and acidic residues" evidence="2">
    <location>
        <begin position="159"/>
        <end position="172"/>
    </location>
</feature>
<comment type="caution">
    <text evidence="3">The sequence shown here is derived from an EMBL/GenBank/DDBJ whole genome shotgun (WGS) entry which is preliminary data.</text>
</comment>
<dbReference type="AlphaFoldDB" id="A0A8X6M1X1"/>
<dbReference type="EMBL" id="BMAO01039111">
    <property type="protein sequence ID" value="GFR28977.1"/>
    <property type="molecule type" value="Genomic_DNA"/>
</dbReference>
<evidence type="ECO:0000256" key="2">
    <source>
        <dbReference type="SAM" id="MobiDB-lite"/>
    </source>
</evidence>
<proteinExistence type="inferred from homology"/>
<comment type="similarity">
    <text evidence="1">Belongs to the FAM154 family.</text>
</comment>
<evidence type="ECO:0000256" key="1">
    <source>
        <dbReference type="ARBA" id="ARBA00008738"/>
    </source>
</evidence>
<protein>
    <submittedName>
        <fullName evidence="3">Uncharacterized protein</fullName>
    </submittedName>
</protein>
<feature type="compositionally biased region" description="Basic residues" evidence="2">
    <location>
        <begin position="304"/>
        <end position="315"/>
    </location>
</feature>
<evidence type="ECO:0000313" key="3">
    <source>
        <dbReference type="EMBL" id="GFR28977.1"/>
    </source>
</evidence>
<dbReference type="OrthoDB" id="3349449at2759"/>
<dbReference type="GO" id="GO:0036126">
    <property type="term" value="C:sperm flagellum"/>
    <property type="evidence" value="ECO:0007669"/>
    <property type="project" value="TreeGrafter"/>
</dbReference>
<keyword evidence="4" id="KW-1185">Reference proteome</keyword>
<dbReference type="PANTHER" id="PTHR31516">
    <property type="entry name" value="STABILIZER OF AXONEMAL MICROTUBULES 2"/>
    <property type="match status" value="1"/>
</dbReference>
<feature type="region of interest" description="Disordered" evidence="2">
    <location>
        <begin position="46"/>
        <end position="72"/>
    </location>
</feature>
<organism evidence="3 4">
    <name type="scientific">Trichonephila clavata</name>
    <name type="common">Joro spider</name>
    <name type="synonym">Nephila clavata</name>
    <dbReference type="NCBI Taxonomy" id="2740835"/>
    <lineage>
        <taxon>Eukaryota</taxon>
        <taxon>Metazoa</taxon>
        <taxon>Ecdysozoa</taxon>
        <taxon>Arthropoda</taxon>
        <taxon>Chelicerata</taxon>
        <taxon>Arachnida</taxon>
        <taxon>Araneae</taxon>
        <taxon>Araneomorphae</taxon>
        <taxon>Entelegynae</taxon>
        <taxon>Araneoidea</taxon>
        <taxon>Nephilidae</taxon>
        <taxon>Trichonephila</taxon>
    </lineage>
</organism>
<reference evidence="3" key="1">
    <citation type="submission" date="2020-07" db="EMBL/GenBank/DDBJ databases">
        <title>Multicomponent nature underlies the extraordinary mechanical properties of spider dragline silk.</title>
        <authorList>
            <person name="Kono N."/>
            <person name="Nakamura H."/>
            <person name="Mori M."/>
            <person name="Yoshida Y."/>
            <person name="Ohtoshi R."/>
            <person name="Malay A.D."/>
            <person name="Moran D.A.P."/>
            <person name="Tomita M."/>
            <person name="Numata K."/>
            <person name="Arakawa K."/>
        </authorList>
    </citation>
    <scope>NUCLEOTIDE SEQUENCE</scope>
</reference>
<feature type="region of interest" description="Disordered" evidence="2">
    <location>
        <begin position="88"/>
        <end position="204"/>
    </location>
</feature>
<dbReference type="InterPro" id="IPR033336">
    <property type="entry name" value="SAXO1/2"/>
</dbReference>
<gene>
    <name evidence="3" type="primary">AVEN_21101_1</name>
    <name evidence="3" type="ORF">TNCT_306551</name>
</gene>
<dbReference type="Proteomes" id="UP000887116">
    <property type="component" value="Unassembled WGS sequence"/>
</dbReference>
<feature type="compositionally biased region" description="Basic and acidic residues" evidence="2">
    <location>
        <begin position="216"/>
        <end position="226"/>
    </location>
</feature>
<dbReference type="GO" id="GO:0036064">
    <property type="term" value="C:ciliary basal body"/>
    <property type="evidence" value="ECO:0007669"/>
    <property type="project" value="TreeGrafter"/>
</dbReference>
<feature type="region of interest" description="Disordered" evidence="2">
    <location>
        <begin position="216"/>
        <end position="272"/>
    </location>
</feature>
<feature type="compositionally biased region" description="Basic and acidic residues" evidence="2">
    <location>
        <begin position="410"/>
        <end position="428"/>
    </location>
</feature>
<feature type="region of interest" description="Disordered" evidence="2">
    <location>
        <begin position="301"/>
        <end position="394"/>
    </location>
</feature>
<feature type="compositionally biased region" description="Basic residues" evidence="2">
    <location>
        <begin position="117"/>
        <end position="126"/>
    </location>
</feature>
<name>A0A8X6M1X1_TRICU</name>
<dbReference type="GO" id="GO:0008017">
    <property type="term" value="F:microtubule binding"/>
    <property type="evidence" value="ECO:0007669"/>
    <property type="project" value="InterPro"/>
</dbReference>
<sequence>MRQCICQICICGRHHCEHTKIHKQRVPFAKDKDDANKITEHKDRYRHFGYHPPESPIKPSSGADWKGNEPSVKLSTAKHDYVPLPIERRSPMRPKQHKEPKGKMECSTTYQQDYKPKKGHKSKIKLPKTESSKDGTMPGTMPGKIEGVTTYGRSYVPKESSRREQVKMKECTLTKLGQPFRGDTETARSYQAPPYQKRELMPGREGELKLEGDFEGYTTHKTDYPPKHIHVSPPKIVKKESKWKPASGKFEGETTHAHDYKCPPHQNKPDVFKPKEDIQKFEGPFQGVSHYKRDYPPHEVAARKVPKWHPSRKQQKTFDGGPMSGQTTYKTDYEPPPEDIYEPPAEKKPIKNNLTIPSGPMEKTTTTMRDFPRIDNPVLSESFKPGSQYKKPEGKFAHCTTTGCDYTPKTAEKTETIRQEDNLGKEEGPMEDFSTTMRDFQAICVDCPAKYIKLYGKDALPQYKFEKTEKGHDYFKRLKNKRKS</sequence>